<dbReference type="Proteomes" id="UP000053776">
    <property type="component" value="Unassembled WGS sequence"/>
</dbReference>
<sequence length="274" mass="31716">MILNTFGKNREAYNNFCTKLLKNLGHYSENKKSIIRSHDRCNILYNWIYNSKKKHDIPDEIINKCFEDYITISGVLKYSDSCSYNLHNSFYEEPIKMTILDIFNNNMQNIINKLMGEHEKDKLSAQNFVCECVNLYKEIEKEHCTNVTETNYKREQTCQMLKSFKTSYMEYFYKELDQNVKIPSLEKVEEQYMRKCKNNQPIPALTSSDVDRDQESARLTVNRRGNPGTSKTPEAINDGNRANSLSPTVSTALGTVAGASSLLALLYKVTRNFI</sequence>
<evidence type="ECO:0000313" key="2">
    <source>
        <dbReference type="EMBL" id="KMZ95751.1"/>
    </source>
</evidence>
<evidence type="ECO:0000313" key="3">
    <source>
        <dbReference type="Proteomes" id="UP000053776"/>
    </source>
</evidence>
<feature type="region of interest" description="Disordered" evidence="1">
    <location>
        <begin position="221"/>
        <end position="243"/>
    </location>
</feature>
<accession>A0A0J9TKX6</accession>
<gene>
    <name evidence="2" type="ORF">PVMG_05350</name>
</gene>
<dbReference type="Pfam" id="PF05795">
    <property type="entry name" value="Plasmodium_Vir"/>
    <property type="match status" value="1"/>
</dbReference>
<reference evidence="2 3" key="1">
    <citation type="submission" date="2011-08" db="EMBL/GenBank/DDBJ databases">
        <title>The Genome Sequence of Plasmodium vivax Mauritania I.</title>
        <authorList>
            <consortium name="The Broad Institute Genome Sequencing Platform"/>
            <consortium name="The Broad Institute Genome Sequencing Center for Infectious Disease"/>
            <person name="Neafsey D."/>
            <person name="Carlton J."/>
            <person name="Barnwell J."/>
            <person name="Collins W."/>
            <person name="Escalante A."/>
            <person name="Mullikin J."/>
            <person name="Saul A."/>
            <person name="Guigo R."/>
            <person name="Camara F."/>
            <person name="Young S.K."/>
            <person name="Zeng Q."/>
            <person name="Gargeya S."/>
            <person name="Fitzgerald M."/>
            <person name="Haas B."/>
            <person name="Abouelleil A."/>
            <person name="Alvarado L."/>
            <person name="Arachchi H.M."/>
            <person name="Berlin A."/>
            <person name="Brown A."/>
            <person name="Chapman S.B."/>
            <person name="Chen Z."/>
            <person name="Dunbar C."/>
            <person name="Freedman E."/>
            <person name="Gearin G."/>
            <person name="Gellesch M."/>
            <person name="Goldberg J."/>
            <person name="Griggs A."/>
            <person name="Gujja S."/>
            <person name="Heiman D."/>
            <person name="Howarth C."/>
            <person name="Larson L."/>
            <person name="Lui A."/>
            <person name="MacDonald P.J.P."/>
            <person name="Montmayeur A."/>
            <person name="Murphy C."/>
            <person name="Neiman D."/>
            <person name="Pearson M."/>
            <person name="Priest M."/>
            <person name="Roberts A."/>
            <person name="Saif S."/>
            <person name="Shea T."/>
            <person name="Shenoy N."/>
            <person name="Sisk P."/>
            <person name="Stolte C."/>
            <person name="Sykes S."/>
            <person name="Wortman J."/>
            <person name="Nusbaum C."/>
            <person name="Birren B."/>
        </authorList>
    </citation>
    <scope>NUCLEOTIDE SEQUENCE [LARGE SCALE GENOMIC DNA]</scope>
    <source>
        <strain evidence="2 3">Mauritania I</strain>
    </source>
</reference>
<protein>
    <submittedName>
        <fullName evidence="2">Uncharacterized protein</fullName>
    </submittedName>
</protein>
<dbReference type="InterPro" id="IPR008780">
    <property type="entry name" value="Plasmodium_Vir"/>
</dbReference>
<proteinExistence type="predicted"/>
<dbReference type="AlphaFoldDB" id="A0A0J9TKX6"/>
<evidence type="ECO:0000256" key="1">
    <source>
        <dbReference type="SAM" id="MobiDB-lite"/>
    </source>
</evidence>
<dbReference type="OrthoDB" id="384458at2759"/>
<name>A0A0J9TKX6_PLAVI</name>
<organism evidence="2 3">
    <name type="scientific">Plasmodium vivax Mauritania I</name>
    <dbReference type="NCBI Taxonomy" id="1035515"/>
    <lineage>
        <taxon>Eukaryota</taxon>
        <taxon>Sar</taxon>
        <taxon>Alveolata</taxon>
        <taxon>Apicomplexa</taxon>
        <taxon>Aconoidasida</taxon>
        <taxon>Haemosporida</taxon>
        <taxon>Plasmodiidae</taxon>
        <taxon>Plasmodium</taxon>
        <taxon>Plasmodium (Plasmodium)</taxon>
    </lineage>
</organism>
<dbReference type="EMBL" id="KQ234975">
    <property type="protein sequence ID" value="KMZ95751.1"/>
    <property type="molecule type" value="Genomic_DNA"/>
</dbReference>